<sequence>MSGLRTAIAETRNHESEALDVLAENADTVAGKLETLENRYRVASDALTGFAGDLETAQQQVAPIVTENSEASAQLAYASSRIRQYEQQRLMTTDPTEMIELNEQLIRLHSRANTYRTTVSGAETRFAAIIETLRQSGRDAASRLRTAMDGDGLNDSILDNITGWVQENAEILKAIRQVLQVITTALSVLSFVFPVLAPFALAAGLLTAGLGLLLAASGEISWVDFGLDVLAVATLGVGAIASKGVGQVVNLMSDWYNESVQDASTWRVGS</sequence>
<accession>A0A543K560</accession>
<proteinExistence type="predicted"/>
<evidence type="ECO:0000256" key="1">
    <source>
        <dbReference type="SAM" id="Phobius"/>
    </source>
</evidence>
<keyword evidence="1" id="KW-1133">Transmembrane helix</keyword>
<dbReference type="Proteomes" id="UP000319804">
    <property type="component" value="Unassembled WGS sequence"/>
</dbReference>
<evidence type="ECO:0000313" key="2">
    <source>
        <dbReference type="EMBL" id="TQM90208.1"/>
    </source>
</evidence>
<feature type="transmembrane region" description="Helical" evidence="1">
    <location>
        <begin position="220"/>
        <end position="242"/>
    </location>
</feature>
<dbReference type="OrthoDB" id="5116845at2"/>
<comment type="caution">
    <text evidence="2">The sequence shown here is derived from an EMBL/GenBank/DDBJ whole genome shotgun (WGS) entry which is preliminary data.</text>
</comment>
<gene>
    <name evidence="2" type="ORF">FHX68_3010</name>
</gene>
<dbReference type="EMBL" id="VFPS01000008">
    <property type="protein sequence ID" value="TQM90208.1"/>
    <property type="molecule type" value="Genomic_DNA"/>
</dbReference>
<dbReference type="AlphaFoldDB" id="A0A543K560"/>
<reference evidence="2 3" key="1">
    <citation type="submission" date="2019-06" db="EMBL/GenBank/DDBJ databases">
        <title>Sequencing the genomes of 1000 actinobacteria strains.</title>
        <authorList>
            <person name="Klenk H.-P."/>
        </authorList>
    </citation>
    <scope>NUCLEOTIDE SEQUENCE [LARGE SCALE GENOMIC DNA]</scope>
    <source>
        <strain evidence="2 3">DSM 20427</strain>
    </source>
</reference>
<keyword evidence="3" id="KW-1185">Reference proteome</keyword>
<feature type="transmembrane region" description="Helical" evidence="1">
    <location>
        <begin position="181"/>
        <end position="214"/>
    </location>
</feature>
<organism evidence="2 3">
    <name type="scientific">Microbacterium lacticum</name>
    <dbReference type="NCBI Taxonomy" id="33885"/>
    <lineage>
        <taxon>Bacteria</taxon>
        <taxon>Bacillati</taxon>
        <taxon>Actinomycetota</taxon>
        <taxon>Actinomycetes</taxon>
        <taxon>Micrococcales</taxon>
        <taxon>Microbacteriaceae</taxon>
        <taxon>Microbacterium</taxon>
    </lineage>
</organism>
<protein>
    <submittedName>
        <fullName evidence="2">Uncharacterized protein</fullName>
    </submittedName>
</protein>
<evidence type="ECO:0000313" key="3">
    <source>
        <dbReference type="Proteomes" id="UP000319804"/>
    </source>
</evidence>
<dbReference type="RefSeq" id="WP_141378840.1">
    <property type="nucleotide sequence ID" value="NZ_BJNA01000002.1"/>
</dbReference>
<keyword evidence="1" id="KW-0472">Membrane</keyword>
<name>A0A543K560_9MICO</name>
<keyword evidence="1" id="KW-0812">Transmembrane</keyword>